<keyword evidence="2" id="KW-1185">Reference proteome</keyword>
<dbReference type="GeneID" id="20676082"/>
<accession>W4KBD5</accession>
<proteinExistence type="predicted"/>
<dbReference type="InParanoid" id="W4KBD5"/>
<dbReference type="EMBL" id="KI925457">
    <property type="protein sequence ID" value="ETW83157.1"/>
    <property type="molecule type" value="Genomic_DNA"/>
</dbReference>
<organism evidence="1 2">
    <name type="scientific">Heterobasidion irregulare (strain TC 32-1)</name>
    <dbReference type="NCBI Taxonomy" id="747525"/>
    <lineage>
        <taxon>Eukaryota</taxon>
        <taxon>Fungi</taxon>
        <taxon>Dikarya</taxon>
        <taxon>Basidiomycota</taxon>
        <taxon>Agaricomycotina</taxon>
        <taxon>Agaricomycetes</taxon>
        <taxon>Russulales</taxon>
        <taxon>Bondarzewiaceae</taxon>
        <taxon>Heterobasidion</taxon>
        <taxon>Heterobasidion annosum species complex</taxon>
    </lineage>
</organism>
<reference evidence="1 2" key="1">
    <citation type="journal article" date="2012" name="New Phytol.">
        <title>Insight into trade-off between wood decay and parasitism from the genome of a fungal forest pathogen.</title>
        <authorList>
            <person name="Olson A."/>
            <person name="Aerts A."/>
            <person name="Asiegbu F."/>
            <person name="Belbahri L."/>
            <person name="Bouzid O."/>
            <person name="Broberg A."/>
            <person name="Canback B."/>
            <person name="Coutinho P.M."/>
            <person name="Cullen D."/>
            <person name="Dalman K."/>
            <person name="Deflorio G."/>
            <person name="van Diepen L.T."/>
            <person name="Dunand C."/>
            <person name="Duplessis S."/>
            <person name="Durling M."/>
            <person name="Gonthier P."/>
            <person name="Grimwood J."/>
            <person name="Fossdal C.G."/>
            <person name="Hansson D."/>
            <person name="Henrissat B."/>
            <person name="Hietala A."/>
            <person name="Himmelstrand K."/>
            <person name="Hoffmeister D."/>
            <person name="Hogberg N."/>
            <person name="James T.Y."/>
            <person name="Karlsson M."/>
            <person name="Kohler A."/>
            <person name="Kues U."/>
            <person name="Lee Y.H."/>
            <person name="Lin Y.C."/>
            <person name="Lind M."/>
            <person name="Lindquist E."/>
            <person name="Lombard V."/>
            <person name="Lucas S."/>
            <person name="Lunden K."/>
            <person name="Morin E."/>
            <person name="Murat C."/>
            <person name="Park J."/>
            <person name="Raffaello T."/>
            <person name="Rouze P."/>
            <person name="Salamov A."/>
            <person name="Schmutz J."/>
            <person name="Solheim H."/>
            <person name="Stahlberg J."/>
            <person name="Velez H."/>
            <person name="de Vries R.P."/>
            <person name="Wiebenga A."/>
            <person name="Woodward S."/>
            <person name="Yakovlev I."/>
            <person name="Garbelotto M."/>
            <person name="Martin F."/>
            <person name="Grigoriev I.V."/>
            <person name="Stenlid J."/>
        </authorList>
    </citation>
    <scope>NUCLEOTIDE SEQUENCE [LARGE SCALE GENOMIC DNA]</scope>
    <source>
        <strain evidence="1 2">TC 32-1</strain>
    </source>
</reference>
<name>W4KBD5_HETIT</name>
<dbReference type="RefSeq" id="XP_009545439.1">
    <property type="nucleotide sequence ID" value="XM_009547144.1"/>
</dbReference>
<dbReference type="KEGG" id="hir:HETIRDRAFT_450818"/>
<dbReference type="STRING" id="747525.W4KBD5"/>
<dbReference type="OrthoDB" id="3025570at2759"/>
<gene>
    <name evidence="1" type="ORF">HETIRDRAFT_450818</name>
</gene>
<dbReference type="Proteomes" id="UP000030671">
    <property type="component" value="Unassembled WGS sequence"/>
</dbReference>
<evidence type="ECO:0000313" key="1">
    <source>
        <dbReference type="EMBL" id="ETW83157.1"/>
    </source>
</evidence>
<protein>
    <submittedName>
        <fullName evidence="1">Uncharacterized protein</fullName>
    </submittedName>
</protein>
<dbReference type="AlphaFoldDB" id="W4KBD5"/>
<evidence type="ECO:0000313" key="2">
    <source>
        <dbReference type="Proteomes" id="UP000030671"/>
    </source>
</evidence>
<dbReference type="eggNOG" id="ENOG502T2EW">
    <property type="taxonomic scope" value="Eukaryota"/>
</dbReference>
<sequence length="167" mass="18802">MSSTPRITTLILQSYYPTVRDLRSYLLEVLEPPTTSSGFPLLATDSEHFKAFISGTQVALMRRSVSLPGRGGSRLKVEEPMVHMRDIIDRAQEKLMCKKKAPNIITAGYRSAYDKGNHRKPGMARLGVSNYFVNTIVTALQGPEWERLLKRQAYTHSFVLQTPSDNS</sequence>
<dbReference type="HOGENOM" id="CLU_1594746_0_0_1"/>